<feature type="domain" description="HAT C-terminal dimerisation" evidence="2">
    <location>
        <begin position="257"/>
        <end position="339"/>
    </location>
</feature>
<gene>
    <name evidence="3" type="ORF">VNO77_02579</name>
</gene>
<feature type="region of interest" description="Disordered" evidence="1">
    <location>
        <begin position="1"/>
        <end position="31"/>
    </location>
</feature>
<reference evidence="3 4" key="1">
    <citation type="submission" date="2024-01" db="EMBL/GenBank/DDBJ databases">
        <title>The genomes of 5 underutilized Papilionoideae crops provide insights into root nodulation and disease resistanc.</title>
        <authorList>
            <person name="Jiang F."/>
        </authorList>
    </citation>
    <scope>NUCLEOTIDE SEQUENCE [LARGE SCALE GENOMIC DNA]</scope>
    <source>
        <strain evidence="3">LVBAO_FW01</strain>
        <tissue evidence="3">Leaves</tissue>
    </source>
</reference>
<dbReference type="InterPro" id="IPR008906">
    <property type="entry name" value="HATC_C_dom"/>
</dbReference>
<accession>A0AAN9RBE8</accession>
<proteinExistence type="predicted"/>
<feature type="compositionally biased region" description="Polar residues" evidence="1">
    <location>
        <begin position="7"/>
        <end position="31"/>
    </location>
</feature>
<evidence type="ECO:0000313" key="4">
    <source>
        <dbReference type="Proteomes" id="UP001367508"/>
    </source>
</evidence>
<keyword evidence="4" id="KW-1185">Reference proteome</keyword>
<evidence type="ECO:0000259" key="2">
    <source>
        <dbReference type="Pfam" id="PF05699"/>
    </source>
</evidence>
<name>A0AAN9RBE8_CANGL</name>
<dbReference type="PANTHER" id="PTHR46481">
    <property type="entry name" value="ZINC FINGER BED DOMAIN-CONTAINING PROTEIN 4"/>
    <property type="match status" value="1"/>
</dbReference>
<evidence type="ECO:0000256" key="1">
    <source>
        <dbReference type="SAM" id="MobiDB-lite"/>
    </source>
</evidence>
<sequence length="362" mass="41333">MEDDGHSLSQPAAGSSAHQPKTNNSQTETLCASSNPIVEVGAVNSSLPTNDDEDSSTQIESRRLKNNQKRGYMAITTHYIDSSWKLQNHILRFAYVPAPHTSDRLCDVLIDCLMDWNIDAKLSTITLDNCSTNDSMIAKIKEKLRPSVLLKDGSLLHMRCCAHILNLIVKDGLDVVKDGIERIWDSVAFWIATPKRKEKFEDCVKQCRISYTRKLCLDCPTRWNSTFKMLEGERLNAYYDRFLQRKKRTKPTFVKTELDHYFEEGVLPMKSDFDILTWWKVHGVKYPTLQLIAKDVLAIPISTVASESTFSVSSHTVSPHRSRLHWSTLEALMCTRSWLWSQGHVLTLAQIRICHNPLLLVQ</sequence>
<dbReference type="InterPro" id="IPR052035">
    <property type="entry name" value="ZnF_BED_domain_contain"/>
</dbReference>
<dbReference type="Proteomes" id="UP001367508">
    <property type="component" value="Unassembled WGS sequence"/>
</dbReference>
<dbReference type="SUPFAM" id="SSF53098">
    <property type="entry name" value="Ribonuclease H-like"/>
    <property type="match status" value="1"/>
</dbReference>
<dbReference type="EMBL" id="JAYMYQ010000001">
    <property type="protein sequence ID" value="KAK7360573.1"/>
    <property type="molecule type" value="Genomic_DNA"/>
</dbReference>
<dbReference type="AlphaFoldDB" id="A0AAN9RBE8"/>
<dbReference type="GO" id="GO:0046983">
    <property type="term" value="F:protein dimerization activity"/>
    <property type="evidence" value="ECO:0007669"/>
    <property type="project" value="InterPro"/>
</dbReference>
<protein>
    <recommendedName>
        <fullName evidence="2">HAT C-terminal dimerisation domain-containing protein</fullName>
    </recommendedName>
</protein>
<dbReference type="PANTHER" id="PTHR46481:SF11">
    <property type="entry name" value="ZINC FINGER BED DOMAIN-CONTAINING PROTEIN RICESLEEPER 2-LIKE"/>
    <property type="match status" value="1"/>
</dbReference>
<evidence type="ECO:0000313" key="3">
    <source>
        <dbReference type="EMBL" id="KAK7360573.1"/>
    </source>
</evidence>
<dbReference type="Pfam" id="PF05699">
    <property type="entry name" value="Dimer_Tnp_hAT"/>
    <property type="match status" value="1"/>
</dbReference>
<comment type="caution">
    <text evidence="3">The sequence shown here is derived from an EMBL/GenBank/DDBJ whole genome shotgun (WGS) entry which is preliminary data.</text>
</comment>
<organism evidence="3 4">
    <name type="scientific">Canavalia gladiata</name>
    <name type="common">Sword bean</name>
    <name type="synonym">Dolichos gladiatus</name>
    <dbReference type="NCBI Taxonomy" id="3824"/>
    <lineage>
        <taxon>Eukaryota</taxon>
        <taxon>Viridiplantae</taxon>
        <taxon>Streptophyta</taxon>
        <taxon>Embryophyta</taxon>
        <taxon>Tracheophyta</taxon>
        <taxon>Spermatophyta</taxon>
        <taxon>Magnoliopsida</taxon>
        <taxon>eudicotyledons</taxon>
        <taxon>Gunneridae</taxon>
        <taxon>Pentapetalae</taxon>
        <taxon>rosids</taxon>
        <taxon>fabids</taxon>
        <taxon>Fabales</taxon>
        <taxon>Fabaceae</taxon>
        <taxon>Papilionoideae</taxon>
        <taxon>50 kb inversion clade</taxon>
        <taxon>NPAAA clade</taxon>
        <taxon>indigoferoid/millettioid clade</taxon>
        <taxon>Phaseoleae</taxon>
        <taxon>Canavalia</taxon>
    </lineage>
</organism>
<dbReference type="InterPro" id="IPR012337">
    <property type="entry name" value="RNaseH-like_sf"/>
</dbReference>